<evidence type="ECO:0000313" key="5">
    <source>
        <dbReference type="Proteomes" id="UP000332933"/>
    </source>
</evidence>
<feature type="compositionally biased region" description="Basic and acidic residues" evidence="2">
    <location>
        <begin position="85"/>
        <end position="97"/>
    </location>
</feature>
<sequence>MSKYRPESGIAIVGMPMKAAHVWHWQSRERRGSISTPWNDMMDLTGQDEVPLRQLQCAKVFDAWCAAKAKQQRLVKTAPPIQDESETKDPQEVEERFQAWLKAKLKTRRPPPTVPTETHPPFKPRPPHAAKTKTTPSKAPVQTQEKATDSKKAQAAYGAWLEKKKAERRVLKQQAKAAREAEESARRQLHVDTWRKKPIVLAYVGLQQPKQH</sequence>
<keyword evidence="5" id="KW-1185">Reference proteome</keyword>
<dbReference type="AlphaFoldDB" id="A0A485LRV0"/>
<keyword evidence="1" id="KW-0175">Coiled coil</keyword>
<evidence type="ECO:0000313" key="3">
    <source>
        <dbReference type="EMBL" id="KAF0682951.1"/>
    </source>
</evidence>
<evidence type="ECO:0000256" key="1">
    <source>
        <dbReference type="SAM" id="Coils"/>
    </source>
</evidence>
<organism evidence="4 5">
    <name type="scientific">Aphanomyces stellatus</name>
    <dbReference type="NCBI Taxonomy" id="120398"/>
    <lineage>
        <taxon>Eukaryota</taxon>
        <taxon>Sar</taxon>
        <taxon>Stramenopiles</taxon>
        <taxon>Oomycota</taxon>
        <taxon>Saprolegniomycetes</taxon>
        <taxon>Saprolegniales</taxon>
        <taxon>Verrucalvaceae</taxon>
        <taxon>Aphanomyces</taxon>
    </lineage>
</organism>
<reference evidence="4 5" key="1">
    <citation type="submission" date="2019-03" db="EMBL/GenBank/DDBJ databases">
        <authorList>
            <person name="Gaulin E."/>
            <person name="Dumas B."/>
        </authorList>
    </citation>
    <scope>NUCLEOTIDE SEQUENCE [LARGE SCALE GENOMIC DNA]</scope>
    <source>
        <strain evidence="4">CBS 568.67</strain>
    </source>
</reference>
<protein>
    <submittedName>
        <fullName evidence="4">Aste57867_24964 protein</fullName>
    </submittedName>
</protein>
<proteinExistence type="predicted"/>
<reference evidence="3" key="2">
    <citation type="submission" date="2019-06" db="EMBL/GenBank/DDBJ databases">
        <title>Genomics analysis of Aphanomyces spp. identifies a new class of oomycete effector associated with host adaptation.</title>
        <authorList>
            <person name="Gaulin E."/>
        </authorList>
    </citation>
    <scope>NUCLEOTIDE SEQUENCE</scope>
    <source>
        <strain evidence="3">CBS 578.67</strain>
    </source>
</reference>
<feature type="compositionally biased region" description="Polar residues" evidence="2">
    <location>
        <begin position="132"/>
        <end position="145"/>
    </location>
</feature>
<dbReference type="Proteomes" id="UP000332933">
    <property type="component" value="Unassembled WGS sequence"/>
</dbReference>
<accession>A0A485LRV0</accession>
<dbReference type="EMBL" id="VJMH01007478">
    <property type="protein sequence ID" value="KAF0682951.1"/>
    <property type="molecule type" value="Genomic_DNA"/>
</dbReference>
<feature type="coiled-coil region" evidence="1">
    <location>
        <begin position="161"/>
        <end position="188"/>
    </location>
</feature>
<dbReference type="EMBL" id="CAADRA010007504">
    <property type="protein sequence ID" value="VFU01595.1"/>
    <property type="molecule type" value="Genomic_DNA"/>
</dbReference>
<name>A0A485LRV0_9STRA</name>
<evidence type="ECO:0000256" key="2">
    <source>
        <dbReference type="SAM" id="MobiDB-lite"/>
    </source>
</evidence>
<gene>
    <name evidence="4" type="primary">Aste57867_24964</name>
    <name evidence="3" type="ORF">As57867_024886</name>
    <name evidence="4" type="ORF">ASTE57867_24964</name>
</gene>
<evidence type="ECO:0000313" key="4">
    <source>
        <dbReference type="EMBL" id="VFU01595.1"/>
    </source>
</evidence>
<feature type="region of interest" description="Disordered" evidence="2">
    <location>
        <begin position="73"/>
        <end position="154"/>
    </location>
</feature>